<gene>
    <name evidence="1" type="ORF">DAT39_007753</name>
</gene>
<comment type="caution">
    <text evidence="1">The sequence shown here is derived from an EMBL/GenBank/DDBJ whole genome shotgun (WGS) entry which is preliminary data.</text>
</comment>
<keyword evidence="2" id="KW-1185">Reference proteome</keyword>
<reference evidence="1" key="1">
    <citation type="submission" date="2020-07" db="EMBL/GenBank/DDBJ databases">
        <title>Clarias magur genome sequencing, assembly and annotation.</title>
        <authorList>
            <person name="Kushwaha B."/>
            <person name="Kumar R."/>
            <person name="Das P."/>
            <person name="Joshi C.G."/>
            <person name="Kumar D."/>
            <person name="Nagpure N.S."/>
            <person name="Pandey M."/>
            <person name="Agarwal S."/>
            <person name="Srivastava S."/>
            <person name="Singh M."/>
            <person name="Sahoo L."/>
            <person name="Jayasankar P."/>
            <person name="Meher P.K."/>
            <person name="Koringa P.G."/>
            <person name="Iquebal M.A."/>
            <person name="Das S.P."/>
            <person name="Bit A."/>
            <person name="Patnaik S."/>
            <person name="Patel N."/>
            <person name="Shah T.M."/>
            <person name="Hinsu A."/>
            <person name="Jena J.K."/>
        </authorList>
    </citation>
    <scope>NUCLEOTIDE SEQUENCE</scope>
    <source>
        <strain evidence="1">CIFAMagur01</strain>
        <tissue evidence="1">Testis</tissue>
    </source>
</reference>
<evidence type="ECO:0000313" key="2">
    <source>
        <dbReference type="Proteomes" id="UP000727407"/>
    </source>
</evidence>
<dbReference type="AlphaFoldDB" id="A0A8J4UB84"/>
<name>A0A8J4UB84_CLAMG</name>
<accession>A0A8J4UB84</accession>
<proteinExistence type="predicted"/>
<sequence>MESLHVIQNTGKLFLLTAPGSLIVQSFTCPPCVRVCFFPPRKYRPVCGVTTLISTEGAAGADLFPFADTECWEIGQEKERKRFRSGSAALPHRCVQTCVCSDCSSANQQRAET</sequence>
<organism evidence="1 2">
    <name type="scientific">Clarias magur</name>
    <name type="common">Asian catfish</name>
    <name type="synonym">Macropteronotus magur</name>
    <dbReference type="NCBI Taxonomy" id="1594786"/>
    <lineage>
        <taxon>Eukaryota</taxon>
        <taxon>Metazoa</taxon>
        <taxon>Chordata</taxon>
        <taxon>Craniata</taxon>
        <taxon>Vertebrata</taxon>
        <taxon>Euteleostomi</taxon>
        <taxon>Actinopterygii</taxon>
        <taxon>Neopterygii</taxon>
        <taxon>Teleostei</taxon>
        <taxon>Ostariophysi</taxon>
        <taxon>Siluriformes</taxon>
        <taxon>Clariidae</taxon>
        <taxon>Clarias</taxon>
    </lineage>
</organism>
<dbReference type="EMBL" id="QNUK01000088">
    <property type="protein sequence ID" value="KAF5902526.1"/>
    <property type="molecule type" value="Genomic_DNA"/>
</dbReference>
<protein>
    <submittedName>
        <fullName evidence="1">Uncharacterized protein</fullName>
    </submittedName>
</protein>
<dbReference type="Proteomes" id="UP000727407">
    <property type="component" value="Unassembled WGS sequence"/>
</dbReference>
<evidence type="ECO:0000313" key="1">
    <source>
        <dbReference type="EMBL" id="KAF5902526.1"/>
    </source>
</evidence>